<dbReference type="EMBL" id="FOIB01000007">
    <property type="protein sequence ID" value="SEU25385.1"/>
    <property type="molecule type" value="Genomic_DNA"/>
</dbReference>
<dbReference type="OrthoDB" id="143774at2"/>
<dbReference type="Proteomes" id="UP000321514">
    <property type="component" value="Unassembled WGS sequence"/>
</dbReference>
<accession>A0A511T946</accession>
<gene>
    <name evidence="1" type="ORF">MFU01_50390</name>
    <name evidence="2" type="ORF">SAMN05443572_10793</name>
</gene>
<keyword evidence="3" id="KW-1185">Reference proteome</keyword>
<dbReference type="EMBL" id="BJXR01000036">
    <property type="protein sequence ID" value="GEN10002.1"/>
    <property type="molecule type" value="Genomic_DNA"/>
</dbReference>
<evidence type="ECO:0000313" key="2">
    <source>
        <dbReference type="EMBL" id="SEU25385.1"/>
    </source>
</evidence>
<reference evidence="1 4" key="2">
    <citation type="submission" date="2019-07" db="EMBL/GenBank/DDBJ databases">
        <title>Whole genome shotgun sequence of Myxococcus fulvus NBRC 100333.</title>
        <authorList>
            <person name="Hosoyama A."/>
            <person name="Uohara A."/>
            <person name="Ohji S."/>
            <person name="Ichikawa N."/>
        </authorList>
    </citation>
    <scope>NUCLEOTIDE SEQUENCE [LARGE SCALE GENOMIC DNA]</scope>
    <source>
        <strain evidence="1 4">NBRC 100333</strain>
    </source>
</reference>
<dbReference type="Proteomes" id="UP000183760">
    <property type="component" value="Unassembled WGS sequence"/>
</dbReference>
<dbReference type="AlphaFoldDB" id="A0A511T946"/>
<proteinExistence type="predicted"/>
<reference evidence="2 3" key="1">
    <citation type="submission" date="2016-10" db="EMBL/GenBank/DDBJ databases">
        <authorList>
            <person name="Varghese N."/>
            <person name="Submissions S."/>
        </authorList>
    </citation>
    <scope>NUCLEOTIDE SEQUENCE [LARGE SCALE GENOMIC DNA]</scope>
    <source>
        <strain evidence="2 3">DSM 16525</strain>
    </source>
</reference>
<sequence>MKPHFLTFFCELAPGPLGELFDTEGVLEDLREMRAGVSLGLVDLTGERAQVVRRLNREGIPVTAWLLLPPEQGYWFHAGNIVQARARYEAFRTWSAQHDLKWSSVGLDIEPDIEELRRWARAPLRSLPGLLSRLILRGGRSRDAKAGYRALVERIRADGHKVDTYQFPFIVDERQARSSVLRRVAGMLDVPTDREVLMLYTSFVRPQGPALLWSYAPGSTSIAVGSTGGGVELPGLLASAPLDWTELSRDLRLAVRWTHDLHVFSLEGCVKQGFLPRLRDFNWDAPVEPPWVDSRRVDAVRRAARSVLGVSGRLLR</sequence>
<evidence type="ECO:0000313" key="4">
    <source>
        <dbReference type="Proteomes" id="UP000321514"/>
    </source>
</evidence>
<protein>
    <submittedName>
        <fullName evidence="1">Uncharacterized protein</fullName>
    </submittedName>
</protein>
<comment type="caution">
    <text evidence="1">The sequence shown here is derived from an EMBL/GenBank/DDBJ whole genome shotgun (WGS) entry which is preliminary data.</text>
</comment>
<dbReference type="RefSeq" id="WP_074956828.1">
    <property type="nucleotide sequence ID" value="NZ_BJXR01000036.1"/>
</dbReference>
<dbReference type="STRING" id="1334629.MFUL124B02_19900"/>
<organism evidence="1 4">
    <name type="scientific">Myxococcus fulvus</name>
    <dbReference type="NCBI Taxonomy" id="33"/>
    <lineage>
        <taxon>Bacteria</taxon>
        <taxon>Pseudomonadati</taxon>
        <taxon>Myxococcota</taxon>
        <taxon>Myxococcia</taxon>
        <taxon>Myxococcales</taxon>
        <taxon>Cystobacterineae</taxon>
        <taxon>Myxococcaceae</taxon>
        <taxon>Myxococcus</taxon>
    </lineage>
</organism>
<name>A0A511T946_MYXFU</name>
<evidence type="ECO:0000313" key="1">
    <source>
        <dbReference type="EMBL" id="GEN10002.1"/>
    </source>
</evidence>
<evidence type="ECO:0000313" key="3">
    <source>
        <dbReference type="Proteomes" id="UP000183760"/>
    </source>
</evidence>